<keyword evidence="3" id="KW-1185">Reference proteome</keyword>
<reference evidence="3" key="1">
    <citation type="submission" date="2020-12" db="EMBL/GenBank/DDBJ databases">
        <title>Hymenobacter sp.</title>
        <authorList>
            <person name="Kim M.K."/>
        </authorList>
    </citation>
    <scope>NUCLEOTIDE SEQUENCE [LARGE SCALE GENOMIC DNA]</scope>
    <source>
        <strain evidence="3">BT553</strain>
    </source>
</reference>
<accession>A0ABS0XPB7</accession>
<dbReference type="RefSeq" id="WP_199037094.1">
    <property type="nucleotide sequence ID" value="NZ_JAELXS010000004.1"/>
</dbReference>
<protein>
    <submittedName>
        <fullName evidence="2">DUF4893 domain-containing protein</fullName>
    </submittedName>
</protein>
<proteinExistence type="predicted"/>
<name>A0ABS0XPB7_9SPHN</name>
<keyword evidence="1" id="KW-0732">Signal</keyword>
<sequence length="209" mass="22728">MTRTIIAGLMLTLAGCATGRTPPPTVTMGPPPPAWRTAIVADDVDRIEQLPGAWATARQRLGRRATTTIRTEGDLLRADAALPHPALPPGSYKCRLVTMARVAVRKTGSFFCYIGDEVGDRISFTKQTGPTLLGGWLYPDGDRYVFMGTRQRRPGNAALGYGADRARDQVGVVERIGPFRWRLAMPGEAFEVYELTPVPVEQQGATSKS</sequence>
<evidence type="ECO:0000313" key="2">
    <source>
        <dbReference type="EMBL" id="MBJ6121884.1"/>
    </source>
</evidence>
<dbReference type="InterPro" id="IPR032609">
    <property type="entry name" value="DUF4893"/>
</dbReference>
<feature type="signal peptide" evidence="1">
    <location>
        <begin position="1"/>
        <end position="19"/>
    </location>
</feature>
<evidence type="ECO:0000256" key="1">
    <source>
        <dbReference type="SAM" id="SignalP"/>
    </source>
</evidence>
<comment type="caution">
    <text evidence="2">The sequence shown here is derived from an EMBL/GenBank/DDBJ whole genome shotgun (WGS) entry which is preliminary data.</text>
</comment>
<dbReference type="EMBL" id="JAELXS010000004">
    <property type="protein sequence ID" value="MBJ6121884.1"/>
    <property type="molecule type" value="Genomic_DNA"/>
</dbReference>
<dbReference type="Pfam" id="PF16233">
    <property type="entry name" value="DUF4893"/>
    <property type="match status" value="1"/>
</dbReference>
<evidence type="ECO:0000313" key="3">
    <source>
        <dbReference type="Proteomes" id="UP000640426"/>
    </source>
</evidence>
<organism evidence="2 3">
    <name type="scientific">Sphingomonas mollis</name>
    <dbReference type="NCBI Taxonomy" id="2795726"/>
    <lineage>
        <taxon>Bacteria</taxon>
        <taxon>Pseudomonadati</taxon>
        <taxon>Pseudomonadota</taxon>
        <taxon>Alphaproteobacteria</taxon>
        <taxon>Sphingomonadales</taxon>
        <taxon>Sphingomonadaceae</taxon>
        <taxon>Sphingomonas</taxon>
    </lineage>
</organism>
<dbReference type="Proteomes" id="UP000640426">
    <property type="component" value="Unassembled WGS sequence"/>
</dbReference>
<feature type="chain" id="PRO_5046504746" evidence="1">
    <location>
        <begin position="20"/>
        <end position="209"/>
    </location>
</feature>
<dbReference type="PROSITE" id="PS51257">
    <property type="entry name" value="PROKAR_LIPOPROTEIN"/>
    <property type="match status" value="1"/>
</dbReference>
<gene>
    <name evidence="2" type="ORF">JAO74_08780</name>
</gene>